<dbReference type="HOGENOM" id="CLU_2194913_0_0_5"/>
<evidence type="ECO:0000313" key="3">
    <source>
        <dbReference type="EMBL" id="WCL92139.1"/>
    </source>
</evidence>
<name>Q6N8B5_RHOPA</name>
<dbReference type="STRING" id="258594.RPA1989"/>
<protein>
    <submittedName>
        <fullName evidence="2">Uncharacterized protein</fullName>
    </submittedName>
</protein>
<keyword evidence="1" id="KW-0732">Signal</keyword>
<organism evidence="2">
    <name type="scientific">Rhodopseudomonas palustris (strain ATCC BAA-98 / CGA009)</name>
    <dbReference type="NCBI Taxonomy" id="258594"/>
    <lineage>
        <taxon>Bacteria</taxon>
        <taxon>Pseudomonadati</taxon>
        <taxon>Pseudomonadota</taxon>
        <taxon>Alphaproteobacteria</taxon>
        <taxon>Hyphomicrobiales</taxon>
        <taxon>Nitrobacteraceae</taxon>
        <taxon>Rhodopseudomonas</taxon>
    </lineage>
</organism>
<dbReference type="AlphaFoldDB" id="Q6N8B5"/>
<proteinExistence type="predicted"/>
<reference evidence="3" key="1">
    <citation type="submission" date="2003-07" db="EMBL/GenBank/DDBJ databases">
        <authorList>
            <consortium name="Rhodopseudomonas genome consortium"/>
            <person name="Larimer F."/>
            <person name="Harwood C."/>
        </authorList>
    </citation>
    <scope>NUCLEOTIDE SEQUENCE</scope>
    <source>
        <strain evidence="3">CGA009</strain>
    </source>
</reference>
<feature type="signal peptide" evidence="1">
    <location>
        <begin position="1"/>
        <end position="24"/>
    </location>
</feature>
<evidence type="ECO:0000313" key="4">
    <source>
        <dbReference type="Proteomes" id="UP000001426"/>
    </source>
</evidence>
<dbReference type="EMBL" id="CP116810">
    <property type="protein sequence ID" value="WCL92139.1"/>
    <property type="molecule type" value="Genomic_DNA"/>
</dbReference>
<dbReference type="Proteomes" id="UP000001426">
    <property type="component" value="Chromosome"/>
</dbReference>
<accession>Q6N8B5</accession>
<reference evidence="2 4" key="2">
    <citation type="journal article" date="2004" name="Nat. Biotechnol.">
        <title>Complete genome sequence of the metabolically versatile photosynthetic bacterium Rhodopseudomonas palustris.</title>
        <authorList>
            <person name="Larimer F.W."/>
            <person name="Chain P."/>
            <person name="Hauser L."/>
            <person name="Lamerdin J."/>
            <person name="Malfatti S."/>
            <person name="Do L."/>
            <person name="Land M.L."/>
            <person name="Pelletier D.A."/>
            <person name="Beatty J.T."/>
            <person name="Lang A.S."/>
            <person name="Tabita F.R."/>
            <person name="Gibson J.L."/>
            <person name="Hanson T.E."/>
            <person name="Bobst C."/>
            <person name="Torres J.L."/>
            <person name="Peres C."/>
            <person name="Harrison F.H."/>
            <person name="Gibson J."/>
            <person name="Harwood C.S."/>
        </authorList>
    </citation>
    <scope>NUCLEOTIDE SEQUENCE [LARGE SCALE GENOMIC DNA]</scope>
    <source>
        <strain evidence="4">ATCC BAA-98 / CGA009</strain>
        <strain evidence="2">CGA009</strain>
    </source>
</reference>
<dbReference type="RefSeq" id="WP_011157544.1">
    <property type="nucleotide sequence ID" value="NZ_CP116810.1"/>
</dbReference>
<dbReference type="KEGG" id="rpa:TX73_010250"/>
<sequence length="108" mass="11951">MSTPASIFVLAIAVCAVAVTGADARPVDRHHHHRVHRHHHVHRDVVVVARPVRPWVRRPYYGTVVAGVALGTLIVASSAPPAPSPTLCWYWADAAQNRGYWDYCKKAK</sequence>
<dbReference type="EMBL" id="BX572599">
    <property type="protein sequence ID" value="CAE27430.1"/>
    <property type="molecule type" value="Genomic_DNA"/>
</dbReference>
<keyword evidence="4" id="KW-1185">Reference proteome</keyword>
<gene>
    <name evidence="2" type="ordered locus">RPA1989</name>
    <name evidence="3" type="ORF">TX73_010250</name>
</gene>
<dbReference type="GeneID" id="66893033"/>
<reference evidence="3" key="3">
    <citation type="submission" date="2022-12" db="EMBL/GenBank/DDBJ databases">
        <title>Complete genome sequence of Rhodopseudomonas palustris CGA0092 and corrections to the R. palustris CGA009 genome sequence.</title>
        <authorList>
            <person name="Mazny B.R."/>
            <person name="Sheff O.F."/>
            <person name="LaSarre B."/>
            <person name="McKinlay A."/>
            <person name="McKinlay J.B."/>
        </authorList>
    </citation>
    <scope>NUCLEOTIDE SEQUENCE</scope>
    <source>
        <strain evidence="3">CGA009</strain>
    </source>
</reference>
<feature type="chain" id="PRO_5042809045" evidence="1">
    <location>
        <begin position="25"/>
        <end position="108"/>
    </location>
</feature>
<evidence type="ECO:0000256" key="1">
    <source>
        <dbReference type="SAM" id="SignalP"/>
    </source>
</evidence>
<evidence type="ECO:0000313" key="2">
    <source>
        <dbReference type="EMBL" id="CAE27430.1"/>
    </source>
</evidence>